<dbReference type="RefSeq" id="WP_205115102.1">
    <property type="nucleotide sequence ID" value="NZ_JAFBCM010000001.1"/>
</dbReference>
<keyword evidence="2" id="KW-1133">Transmembrane helix</keyword>
<feature type="transmembrane region" description="Helical" evidence="2">
    <location>
        <begin position="30"/>
        <end position="56"/>
    </location>
</feature>
<accession>A0ABV7YIS4</accession>
<feature type="transmembrane region" description="Helical" evidence="2">
    <location>
        <begin position="116"/>
        <end position="136"/>
    </location>
</feature>
<feature type="transmembrane region" description="Helical" evidence="2">
    <location>
        <begin position="89"/>
        <end position="109"/>
    </location>
</feature>
<reference evidence="4" key="1">
    <citation type="journal article" date="2019" name="Int. J. Syst. Evol. Microbiol.">
        <title>The Global Catalogue of Microorganisms (GCM) 10K type strain sequencing project: providing services to taxonomists for standard genome sequencing and annotation.</title>
        <authorList>
            <consortium name="The Broad Institute Genomics Platform"/>
            <consortium name="The Broad Institute Genome Sequencing Center for Infectious Disease"/>
            <person name="Wu L."/>
            <person name="Ma J."/>
        </authorList>
    </citation>
    <scope>NUCLEOTIDE SEQUENCE [LARGE SCALE GENOMIC DNA]</scope>
    <source>
        <strain evidence="4">CGMCC 4.7241</strain>
    </source>
</reference>
<feature type="region of interest" description="Disordered" evidence="1">
    <location>
        <begin position="1"/>
        <end position="21"/>
    </location>
</feature>
<name>A0ABV7YIS4_9ACTN</name>
<gene>
    <name evidence="3" type="ORF">ACFOUW_25740</name>
</gene>
<evidence type="ECO:0000256" key="2">
    <source>
        <dbReference type="SAM" id="Phobius"/>
    </source>
</evidence>
<comment type="caution">
    <text evidence="3">The sequence shown here is derived from an EMBL/GenBank/DDBJ whole genome shotgun (WGS) entry which is preliminary data.</text>
</comment>
<evidence type="ECO:0000313" key="4">
    <source>
        <dbReference type="Proteomes" id="UP001595699"/>
    </source>
</evidence>
<proteinExistence type="predicted"/>
<sequence>MSEDRPSKPMPSWPSDPKDAVVAPSDRPRLVLISVILMYAGGVVSAVAGALTYFIAPREALRQAAEQSLRQRKQAVTPAAVDALVNSTVTMVVTIMVVSAVVWAVIAYFTSRRMNWARMIATVLGVLNVFATFTFFGRTPSALLLMLIGLASVALLWTQTSRQWFGSTPKLKV</sequence>
<dbReference type="Proteomes" id="UP001595699">
    <property type="component" value="Unassembled WGS sequence"/>
</dbReference>
<keyword evidence="2" id="KW-0812">Transmembrane</keyword>
<feature type="transmembrane region" description="Helical" evidence="2">
    <location>
        <begin position="142"/>
        <end position="158"/>
    </location>
</feature>
<protein>
    <recommendedName>
        <fullName evidence="5">DUF2127 domain-containing protein</fullName>
    </recommendedName>
</protein>
<evidence type="ECO:0000313" key="3">
    <source>
        <dbReference type="EMBL" id="MFC3764264.1"/>
    </source>
</evidence>
<evidence type="ECO:0000256" key="1">
    <source>
        <dbReference type="SAM" id="MobiDB-lite"/>
    </source>
</evidence>
<dbReference type="EMBL" id="JBHRZH010000023">
    <property type="protein sequence ID" value="MFC3764264.1"/>
    <property type="molecule type" value="Genomic_DNA"/>
</dbReference>
<keyword evidence="2" id="KW-0472">Membrane</keyword>
<organism evidence="3 4">
    <name type="scientific">Tenggerimyces flavus</name>
    <dbReference type="NCBI Taxonomy" id="1708749"/>
    <lineage>
        <taxon>Bacteria</taxon>
        <taxon>Bacillati</taxon>
        <taxon>Actinomycetota</taxon>
        <taxon>Actinomycetes</taxon>
        <taxon>Propionibacteriales</taxon>
        <taxon>Nocardioidaceae</taxon>
        <taxon>Tenggerimyces</taxon>
    </lineage>
</organism>
<keyword evidence="4" id="KW-1185">Reference proteome</keyword>
<evidence type="ECO:0008006" key="5">
    <source>
        <dbReference type="Google" id="ProtNLM"/>
    </source>
</evidence>